<accession>A0A0C3NV94</accession>
<dbReference type="PANTHER" id="PTHR47966:SF51">
    <property type="entry name" value="BETA-SITE APP-CLEAVING ENZYME, ISOFORM A-RELATED"/>
    <property type="match status" value="1"/>
</dbReference>
<name>A0A0C3NV94_PISTI</name>
<evidence type="ECO:0000259" key="6">
    <source>
        <dbReference type="PROSITE" id="PS51767"/>
    </source>
</evidence>
<evidence type="ECO:0000256" key="5">
    <source>
        <dbReference type="SAM" id="SignalP"/>
    </source>
</evidence>
<keyword evidence="8" id="KW-1185">Reference proteome</keyword>
<reference evidence="7 8" key="1">
    <citation type="submission" date="2014-04" db="EMBL/GenBank/DDBJ databases">
        <authorList>
            <consortium name="DOE Joint Genome Institute"/>
            <person name="Kuo A."/>
            <person name="Kohler A."/>
            <person name="Costa M.D."/>
            <person name="Nagy L.G."/>
            <person name="Floudas D."/>
            <person name="Copeland A."/>
            <person name="Barry K.W."/>
            <person name="Cichocki N."/>
            <person name="Veneault-Fourrey C."/>
            <person name="LaButti K."/>
            <person name="Lindquist E.A."/>
            <person name="Lipzen A."/>
            <person name="Lundell T."/>
            <person name="Morin E."/>
            <person name="Murat C."/>
            <person name="Sun H."/>
            <person name="Tunlid A."/>
            <person name="Henrissat B."/>
            <person name="Grigoriev I.V."/>
            <person name="Hibbett D.S."/>
            <person name="Martin F."/>
            <person name="Nordberg H.P."/>
            <person name="Cantor M.N."/>
            <person name="Hua S.X."/>
        </authorList>
    </citation>
    <scope>NUCLEOTIDE SEQUENCE [LARGE SCALE GENOMIC DNA]</scope>
    <source>
        <strain evidence="7 8">Marx 270</strain>
    </source>
</reference>
<evidence type="ECO:0000256" key="4">
    <source>
        <dbReference type="RuleBase" id="RU000454"/>
    </source>
</evidence>
<keyword evidence="2 4" id="KW-0064">Aspartyl protease</keyword>
<dbReference type="PANTHER" id="PTHR47966">
    <property type="entry name" value="BETA-SITE APP-CLEAVING ENZYME, ISOFORM A-RELATED"/>
    <property type="match status" value="1"/>
</dbReference>
<dbReference type="EMBL" id="KN831969">
    <property type="protein sequence ID" value="KIO04795.1"/>
    <property type="molecule type" value="Genomic_DNA"/>
</dbReference>
<organism evidence="7 8">
    <name type="scientific">Pisolithus tinctorius Marx 270</name>
    <dbReference type="NCBI Taxonomy" id="870435"/>
    <lineage>
        <taxon>Eukaryota</taxon>
        <taxon>Fungi</taxon>
        <taxon>Dikarya</taxon>
        <taxon>Basidiomycota</taxon>
        <taxon>Agaricomycotina</taxon>
        <taxon>Agaricomycetes</taxon>
        <taxon>Agaricomycetidae</taxon>
        <taxon>Boletales</taxon>
        <taxon>Sclerodermatineae</taxon>
        <taxon>Pisolithaceae</taxon>
        <taxon>Pisolithus</taxon>
    </lineage>
</organism>
<dbReference type="HOGENOM" id="CLU_038846_0_0_1"/>
<dbReference type="PRINTS" id="PR00792">
    <property type="entry name" value="PEPSIN"/>
</dbReference>
<evidence type="ECO:0000313" key="7">
    <source>
        <dbReference type="EMBL" id="KIO04795.1"/>
    </source>
</evidence>
<dbReference type="AlphaFoldDB" id="A0A0C3NV94"/>
<dbReference type="GO" id="GO:0006508">
    <property type="term" value="P:proteolysis"/>
    <property type="evidence" value="ECO:0007669"/>
    <property type="project" value="UniProtKB-KW"/>
</dbReference>
<dbReference type="InterPro" id="IPR033121">
    <property type="entry name" value="PEPTIDASE_A1"/>
</dbReference>
<protein>
    <recommendedName>
        <fullName evidence="6">Peptidase A1 domain-containing protein</fullName>
    </recommendedName>
</protein>
<dbReference type="STRING" id="870435.A0A0C3NV94"/>
<feature type="active site" evidence="3">
    <location>
        <position position="281"/>
    </location>
</feature>
<dbReference type="Pfam" id="PF00026">
    <property type="entry name" value="Asp"/>
    <property type="match status" value="1"/>
</dbReference>
<feature type="active site" evidence="3">
    <location>
        <position position="102"/>
    </location>
</feature>
<dbReference type="InParanoid" id="A0A0C3NV94"/>
<dbReference type="PROSITE" id="PS51767">
    <property type="entry name" value="PEPTIDASE_A1"/>
    <property type="match status" value="1"/>
</dbReference>
<keyword evidence="5" id="KW-0732">Signal</keyword>
<dbReference type="GO" id="GO:0004190">
    <property type="term" value="F:aspartic-type endopeptidase activity"/>
    <property type="evidence" value="ECO:0007669"/>
    <property type="project" value="UniProtKB-KW"/>
</dbReference>
<keyword evidence="4" id="KW-0645">Protease</keyword>
<dbReference type="InterPro" id="IPR034164">
    <property type="entry name" value="Pepsin-like_dom"/>
</dbReference>
<dbReference type="Proteomes" id="UP000054217">
    <property type="component" value="Unassembled WGS sequence"/>
</dbReference>
<dbReference type="InterPro" id="IPR001461">
    <property type="entry name" value="Aspartic_peptidase_A1"/>
</dbReference>
<dbReference type="SUPFAM" id="SSF50630">
    <property type="entry name" value="Acid proteases"/>
    <property type="match status" value="1"/>
</dbReference>
<feature type="signal peptide" evidence="5">
    <location>
        <begin position="1"/>
        <end position="18"/>
    </location>
</feature>
<feature type="domain" description="Peptidase A1" evidence="6">
    <location>
        <begin position="84"/>
        <end position="399"/>
    </location>
</feature>
<gene>
    <name evidence="7" type="ORF">M404DRAFT_949586</name>
</gene>
<dbReference type="FunCoup" id="A0A0C3NV94">
    <property type="interactions" value="48"/>
</dbReference>
<sequence>MFVIAPLLTAVLALSVSASSVEIPSPSITLPFARSLNTQGGTVNLLQHDQARAAALRDRGNAIAAGRLYRRQGSIPVTNEAFSYIAAVGIGSPATTYKLIVDTGSSNTWVGSGTPYKVTSTSVNTGEPVSVTYGSGSFSGTEYTDTVTLGSLTITKQSIGVASKSSGFSGVDGILGIGPEDLTEGTLTNEPTTEIPTVTQNLYTEGKIPAEIVSVSFEPTTSTSSMNGELTFGGVDSSKYSGTLNYTPLTTTSPASYYWGINESIAYGSTTILPTTAGIVDTGTTLILIATNAFNEYKSLTGAVSDPTTGLLRITTSQYNALQNLYFNINGVTYTLTPNGQIWPRSLNAYIGGSPSYVYLIVNDIGSKSGSGLDFINGQTFLERFYSVFDTTNSRVGFATTPYTDATTN</sequence>
<keyword evidence="4" id="KW-0378">Hydrolase</keyword>
<comment type="similarity">
    <text evidence="1 4">Belongs to the peptidase A1 family.</text>
</comment>
<evidence type="ECO:0000256" key="2">
    <source>
        <dbReference type="ARBA" id="ARBA00022750"/>
    </source>
</evidence>
<evidence type="ECO:0000256" key="3">
    <source>
        <dbReference type="PIRSR" id="PIRSR601461-1"/>
    </source>
</evidence>
<evidence type="ECO:0000313" key="8">
    <source>
        <dbReference type="Proteomes" id="UP000054217"/>
    </source>
</evidence>
<dbReference type="InterPro" id="IPR021109">
    <property type="entry name" value="Peptidase_aspartic_dom_sf"/>
</dbReference>
<feature type="chain" id="PRO_5002180317" description="Peptidase A1 domain-containing protein" evidence="5">
    <location>
        <begin position="19"/>
        <end position="409"/>
    </location>
</feature>
<reference evidence="8" key="2">
    <citation type="submission" date="2015-01" db="EMBL/GenBank/DDBJ databases">
        <title>Evolutionary Origins and Diversification of the Mycorrhizal Mutualists.</title>
        <authorList>
            <consortium name="DOE Joint Genome Institute"/>
            <consortium name="Mycorrhizal Genomics Consortium"/>
            <person name="Kohler A."/>
            <person name="Kuo A."/>
            <person name="Nagy L.G."/>
            <person name="Floudas D."/>
            <person name="Copeland A."/>
            <person name="Barry K.W."/>
            <person name="Cichocki N."/>
            <person name="Veneault-Fourrey C."/>
            <person name="LaButti K."/>
            <person name="Lindquist E.A."/>
            <person name="Lipzen A."/>
            <person name="Lundell T."/>
            <person name="Morin E."/>
            <person name="Murat C."/>
            <person name="Riley R."/>
            <person name="Ohm R."/>
            <person name="Sun H."/>
            <person name="Tunlid A."/>
            <person name="Henrissat B."/>
            <person name="Grigoriev I.V."/>
            <person name="Hibbett D.S."/>
            <person name="Martin F."/>
        </authorList>
    </citation>
    <scope>NUCLEOTIDE SEQUENCE [LARGE SCALE GENOMIC DNA]</scope>
    <source>
        <strain evidence="8">Marx 270</strain>
    </source>
</reference>
<evidence type="ECO:0000256" key="1">
    <source>
        <dbReference type="ARBA" id="ARBA00007447"/>
    </source>
</evidence>
<dbReference type="InterPro" id="IPR001969">
    <property type="entry name" value="Aspartic_peptidase_AS"/>
</dbReference>
<dbReference type="OrthoDB" id="660550at2759"/>
<dbReference type="Gene3D" id="2.40.70.10">
    <property type="entry name" value="Acid Proteases"/>
    <property type="match status" value="2"/>
</dbReference>
<dbReference type="PROSITE" id="PS00141">
    <property type="entry name" value="ASP_PROTEASE"/>
    <property type="match status" value="2"/>
</dbReference>
<dbReference type="CDD" id="cd05471">
    <property type="entry name" value="pepsin_like"/>
    <property type="match status" value="1"/>
</dbReference>
<proteinExistence type="inferred from homology"/>